<proteinExistence type="predicted"/>
<dbReference type="GO" id="GO:0017003">
    <property type="term" value="P:protein-heme linkage"/>
    <property type="evidence" value="ECO:0007669"/>
    <property type="project" value="InterPro"/>
</dbReference>
<dbReference type="EMBL" id="CP003362">
    <property type="protein sequence ID" value="AGB49073.1"/>
    <property type="molecule type" value="Genomic_DNA"/>
</dbReference>
<dbReference type="HOGENOM" id="CLU_079503_3_1_2"/>
<keyword evidence="3" id="KW-1133">Transmembrane helix</keyword>
<keyword evidence="2 3" id="KW-0472">Membrane</keyword>
<keyword evidence="5" id="KW-1185">Reference proteome</keyword>
<comment type="subcellular location">
    <subcellularLocation>
        <location evidence="1">Membrane</location>
    </subcellularLocation>
</comment>
<evidence type="ECO:0000256" key="3">
    <source>
        <dbReference type="SAM" id="Phobius"/>
    </source>
</evidence>
<sequence>MGIELGMEKQQKTIAVILFVVLVAVIGLWGVDFSQSYLMVSDLANDPQSHIGNEVNTMGNIKNGTLQVVPGVITFSLVDLEDHVSEIQVQYTGDLPASFVEGQGISLSGTMVSAQKIEAHQIVMGCPSKYTE</sequence>
<dbReference type="KEGG" id="mhz:Metho_0830"/>
<dbReference type="Pfam" id="PF03100">
    <property type="entry name" value="CcmE"/>
    <property type="match status" value="1"/>
</dbReference>
<feature type="transmembrane region" description="Helical" evidence="3">
    <location>
        <begin position="12"/>
        <end position="31"/>
    </location>
</feature>
<organism evidence="4 5">
    <name type="scientific">Methanomethylovorans hollandica (strain DSM 15978 / NBRC 107637 / DMS1)</name>
    <dbReference type="NCBI Taxonomy" id="867904"/>
    <lineage>
        <taxon>Archaea</taxon>
        <taxon>Methanobacteriati</taxon>
        <taxon>Methanobacteriota</taxon>
        <taxon>Stenosarchaea group</taxon>
        <taxon>Methanomicrobia</taxon>
        <taxon>Methanosarcinales</taxon>
        <taxon>Methanosarcinaceae</taxon>
        <taxon>Methanomethylovorans</taxon>
    </lineage>
</organism>
<dbReference type="GO" id="GO:0005886">
    <property type="term" value="C:plasma membrane"/>
    <property type="evidence" value="ECO:0007669"/>
    <property type="project" value="InterPro"/>
</dbReference>
<keyword evidence="3" id="KW-0812">Transmembrane</keyword>
<protein>
    <submittedName>
        <fullName evidence="4">Cytochrome c-type biogenesis protein CcmE</fullName>
    </submittedName>
</protein>
<name>L0KYB9_METHD</name>
<dbReference type="Gene3D" id="2.40.50.140">
    <property type="entry name" value="Nucleic acid-binding proteins"/>
    <property type="match status" value="1"/>
</dbReference>
<dbReference type="GO" id="GO:0020037">
    <property type="term" value="F:heme binding"/>
    <property type="evidence" value="ECO:0007669"/>
    <property type="project" value="InterPro"/>
</dbReference>
<dbReference type="Proteomes" id="UP000010866">
    <property type="component" value="Chromosome"/>
</dbReference>
<dbReference type="InterPro" id="IPR012340">
    <property type="entry name" value="NA-bd_OB-fold"/>
</dbReference>
<dbReference type="AlphaFoldDB" id="L0KYB9"/>
<dbReference type="STRING" id="867904.Metho_0830"/>
<dbReference type="RefSeq" id="WP_015324240.1">
    <property type="nucleotide sequence ID" value="NC_019977.1"/>
</dbReference>
<evidence type="ECO:0000313" key="5">
    <source>
        <dbReference type="Proteomes" id="UP000010866"/>
    </source>
</evidence>
<dbReference type="GO" id="GO:0017004">
    <property type="term" value="P:cytochrome complex assembly"/>
    <property type="evidence" value="ECO:0007669"/>
    <property type="project" value="InterPro"/>
</dbReference>
<reference evidence="5" key="1">
    <citation type="submission" date="2012-02" db="EMBL/GenBank/DDBJ databases">
        <title>Complete sequence of chromosome of Methanomethylovorans hollandica DSM 15978.</title>
        <authorList>
            <person name="Lucas S."/>
            <person name="Copeland A."/>
            <person name="Lapidus A."/>
            <person name="Glavina del Rio T."/>
            <person name="Dalin E."/>
            <person name="Tice H."/>
            <person name="Bruce D."/>
            <person name="Goodwin L."/>
            <person name="Pitluck S."/>
            <person name="Peters L."/>
            <person name="Mikhailova N."/>
            <person name="Held B."/>
            <person name="Kyrpides N."/>
            <person name="Mavromatis K."/>
            <person name="Ivanova N."/>
            <person name="Brettin T."/>
            <person name="Detter J.C."/>
            <person name="Han C."/>
            <person name="Larimer F."/>
            <person name="Land M."/>
            <person name="Hauser L."/>
            <person name="Markowitz V."/>
            <person name="Cheng J.-F."/>
            <person name="Hugenholtz P."/>
            <person name="Woyke T."/>
            <person name="Wu D."/>
            <person name="Spring S."/>
            <person name="Schroeder M."/>
            <person name="Brambilla E."/>
            <person name="Klenk H.-P."/>
            <person name="Eisen J.A."/>
        </authorList>
    </citation>
    <scope>NUCLEOTIDE SEQUENCE [LARGE SCALE GENOMIC DNA]</scope>
    <source>
        <strain evidence="5">DSM 15978 / NBRC 107637 / DMS1</strain>
    </source>
</reference>
<evidence type="ECO:0000313" key="4">
    <source>
        <dbReference type="EMBL" id="AGB49073.1"/>
    </source>
</evidence>
<accession>L0KYB9</accession>
<dbReference type="GeneID" id="14408123"/>
<evidence type="ECO:0000256" key="1">
    <source>
        <dbReference type="ARBA" id="ARBA00004370"/>
    </source>
</evidence>
<dbReference type="InterPro" id="IPR036127">
    <property type="entry name" value="CcmE-like_sf"/>
</dbReference>
<gene>
    <name evidence="4" type="ordered locus">Metho_0830</name>
</gene>
<dbReference type="SUPFAM" id="SSF82093">
    <property type="entry name" value="Heme chaperone CcmE"/>
    <property type="match status" value="1"/>
</dbReference>
<dbReference type="InterPro" id="IPR004329">
    <property type="entry name" value="CcmE"/>
</dbReference>
<evidence type="ECO:0000256" key="2">
    <source>
        <dbReference type="ARBA" id="ARBA00023136"/>
    </source>
</evidence>